<dbReference type="AlphaFoldDB" id="A0A158E636"/>
<evidence type="ECO:0000313" key="2">
    <source>
        <dbReference type="Proteomes" id="UP000054911"/>
    </source>
</evidence>
<proteinExistence type="predicted"/>
<sequence length="76" mass="8633">MMRTTETLQSFVIEPGDNRETACLKAETEDIKRLQSDNFEALSTEAERLDTVRSWLNPYAESVANEQLKRGTPVAE</sequence>
<protein>
    <submittedName>
        <fullName evidence="1">Uncharacterized protein</fullName>
    </submittedName>
</protein>
<dbReference type="STRING" id="1777141.AWB80_08320"/>
<dbReference type="Proteomes" id="UP000054911">
    <property type="component" value="Unassembled WGS sequence"/>
</dbReference>
<organism evidence="1 2">
    <name type="scientific">Caballeronia pedi</name>
    <dbReference type="NCBI Taxonomy" id="1777141"/>
    <lineage>
        <taxon>Bacteria</taxon>
        <taxon>Pseudomonadati</taxon>
        <taxon>Pseudomonadota</taxon>
        <taxon>Betaproteobacteria</taxon>
        <taxon>Burkholderiales</taxon>
        <taxon>Burkholderiaceae</taxon>
        <taxon>Caballeronia</taxon>
    </lineage>
</organism>
<gene>
    <name evidence="1" type="ORF">AWB80_08320</name>
</gene>
<dbReference type="EMBL" id="FCOE02000077">
    <property type="protein sequence ID" value="SAL02264.1"/>
    <property type="molecule type" value="Genomic_DNA"/>
</dbReference>
<comment type="caution">
    <text evidence="1">The sequence shown here is derived from an EMBL/GenBank/DDBJ whole genome shotgun (WGS) entry which is preliminary data.</text>
</comment>
<keyword evidence="2" id="KW-1185">Reference proteome</keyword>
<name>A0A158E636_9BURK</name>
<reference evidence="1" key="1">
    <citation type="submission" date="2016-01" db="EMBL/GenBank/DDBJ databases">
        <authorList>
            <person name="Peeters C."/>
        </authorList>
    </citation>
    <scope>NUCLEOTIDE SEQUENCE [LARGE SCALE GENOMIC DNA]</scope>
    <source>
        <strain evidence="1">LMG 29323</strain>
    </source>
</reference>
<evidence type="ECO:0000313" key="1">
    <source>
        <dbReference type="EMBL" id="SAL02264.1"/>
    </source>
</evidence>
<accession>A0A158E636</accession>